<dbReference type="GeneID" id="111127775"/>
<dbReference type="Proteomes" id="UP000694844">
    <property type="component" value="Chromosome 4"/>
</dbReference>
<reference evidence="3" key="1">
    <citation type="submission" date="2025-08" db="UniProtKB">
        <authorList>
            <consortium name="RefSeq"/>
        </authorList>
    </citation>
    <scope>IDENTIFICATION</scope>
    <source>
        <tissue evidence="3">Whole sample</tissue>
    </source>
</reference>
<protein>
    <submittedName>
        <fullName evidence="3">Uncharacterized protein LOC111127775</fullName>
    </submittedName>
</protein>
<name>A0A8B8DP09_CRAVI</name>
<dbReference type="RefSeq" id="XP_022328726.1">
    <property type="nucleotide sequence ID" value="XM_022473018.1"/>
</dbReference>
<feature type="chain" id="PRO_5034327583" evidence="1">
    <location>
        <begin position="18"/>
        <end position="185"/>
    </location>
</feature>
<evidence type="ECO:0000313" key="2">
    <source>
        <dbReference type="Proteomes" id="UP000694844"/>
    </source>
</evidence>
<dbReference type="PROSITE" id="PS51257">
    <property type="entry name" value="PROKAR_LIPOPROTEIN"/>
    <property type="match status" value="1"/>
</dbReference>
<dbReference type="KEGG" id="cvn:111127775"/>
<evidence type="ECO:0000256" key="1">
    <source>
        <dbReference type="SAM" id="SignalP"/>
    </source>
</evidence>
<dbReference type="OrthoDB" id="10678671at2759"/>
<organism evidence="2 3">
    <name type="scientific">Crassostrea virginica</name>
    <name type="common">Eastern oyster</name>
    <dbReference type="NCBI Taxonomy" id="6565"/>
    <lineage>
        <taxon>Eukaryota</taxon>
        <taxon>Metazoa</taxon>
        <taxon>Spiralia</taxon>
        <taxon>Lophotrochozoa</taxon>
        <taxon>Mollusca</taxon>
        <taxon>Bivalvia</taxon>
        <taxon>Autobranchia</taxon>
        <taxon>Pteriomorphia</taxon>
        <taxon>Ostreida</taxon>
        <taxon>Ostreoidea</taxon>
        <taxon>Ostreidae</taxon>
        <taxon>Crassostrea</taxon>
    </lineage>
</organism>
<sequence length="185" mass="20826">MARLAAATTLLLGLVSCQPYPQFKQRPTLTPGRFTPGLGLLTGGVSEFIVDGRTYGRDLPPLLTGAATWREFEEDRARRQLDHYNHVFDHVFDGYGDAVIPLNDIIHGDDLVSFGRPREETFLTGRDNVLFESGRRKINSRLYLPRQDVSVQFDSDISKGNSIFRGYGISKPSISGKRYVRSKDF</sequence>
<evidence type="ECO:0000313" key="3">
    <source>
        <dbReference type="RefSeq" id="XP_022328726.1"/>
    </source>
</evidence>
<proteinExistence type="predicted"/>
<gene>
    <name evidence="3" type="primary">LOC111127775</name>
</gene>
<accession>A0A8B8DP09</accession>
<dbReference type="AlphaFoldDB" id="A0A8B8DP09"/>
<keyword evidence="2" id="KW-1185">Reference proteome</keyword>
<keyword evidence="1" id="KW-0732">Signal</keyword>
<feature type="signal peptide" evidence="1">
    <location>
        <begin position="1"/>
        <end position="17"/>
    </location>
</feature>